<evidence type="ECO:0000259" key="1">
    <source>
        <dbReference type="PROSITE" id="PS50987"/>
    </source>
</evidence>
<dbReference type="Pfam" id="PF13601">
    <property type="entry name" value="HTH_34"/>
    <property type="match status" value="1"/>
</dbReference>
<dbReference type="InterPro" id="IPR011991">
    <property type="entry name" value="ArsR-like_HTH"/>
</dbReference>
<dbReference type="GO" id="GO:0003700">
    <property type="term" value="F:DNA-binding transcription factor activity"/>
    <property type="evidence" value="ECO:0007669"/>
    <property type="project" value="InterPro"/>
</dbReference>
<dbReference type="InterPro" id="IPR036390">
    <property type="entry name" value="WH_DNA-bd_sf"/>
</dbReference>
<evidence type="ECO:0000313" key="3">
    <source>
        <dbReference type="Proteomes" id="UP000199614"/>
    </source>
</evidence>
<dbReference type="PANTHER" id="PTHR37318:SF1">
    <property type="entry name" value="BSL7504 PROTEIN"/>
    <property type="match status" value="1"/>
</dbReference>
<reference evidence="2 3" key="1">
    <citation type="submission" date="2016-10" db="EMBL/GenBank/DDBJ databases">
        <authorList>
            <person name="de Groot N.N."/>
        </authorList>
    </citation>
    <scope>NUCLEOTIDE SEQUENCE [LARGE SCALE GENOMIC DNA]</scope>
    <source>
        <strain evidence="2 3">CGMCC 4.1877</strain>
    </source>
</reference>
<dbReference type="PROSITE" id="PS50987">
    <property type="entry name" value="HTH_ARSR_2"/>
    <property type="match status" value="1"/>
</dbReference>
<dbReference type="InterPro" id="IPR001845">
    <property type="entry name" value="HTH_ArsR_DNA-bd_dom"/>
</dbReference>
<accession>A0A1I5GC81</accession>
<feature type="domain" description="HTH arsR-type" evidence="1">
    <location>
        <begin position="1"/>
        <end position="94"/>
    </location>
</feature>
<dbReference type="InterPro" id="IPR036388">
    <property type="entry name" value="WH-like_DNA-bd_sf"/>
</dbReference>
<proteinExistence type="predicted"/>
<dbReference type="STRING" id="260086.SAMN05216207_104533"/>
<organism evidence="2 3">
    <name type="scientific">Pseudonocardia ammonioxydans</name>
    <dbReference type="NCBI Taxonomy" id="260086"/>
    <lineage>
        <taxon>Bacteria</taxon>
        <taxon>Bacillati</taxon>
        <taxon>Actinomycetota</taxon>
        <taxon>Actinomycetes</taxon>
        <taxon>Pseudonocardiales</taxon>
        <taxon>Pseudonocardiaceae</taxon>
        <taxon>Pseudonocardia</taxon>
    </lineage>
</organism>
<sequence length="108" mass="11192">MAEPPADARLVPLLLDPTRLRIATALVATDEADFGAVRDRVGLTDSALSTQLKALAAADLITSRREPTGTAGRTWIGLTPQGREQVGAHIMALREIGSDASPGGPGHA</sequence>
<dbReference type="SMART" id="SM00418">
    <property type="entry name" value="HTH_ARSR"/>
    <property type="match status" value="1"/>
</dbReference>
<dbReference type="OrthoDB" id="4952043at2"/>
<keyword evidence="3" id="KW-1185">Reference proteome</keyword>
<dbReference type="EMBL" id="FOUY01000045">
    <property type="protein sequence ID" value="SFO33576.1"/>
    <property type="molecule type" value="Genomic_DNA"/>
</dbReference>
<dbReference type="InterPro" id="IPR027395">
    <property type="entry name" value="WH_DNA-bd_dom"/>
</dbReference>
<evidence type="ECO:0000313" key="2">
    <source>
        <dbReference type="EMBL" id="SFO33576.1"/>
    </source>
</evidence>
<dbReference type="AlphaFoldDB" id="A0A1I5GC81"/>
<dbReference type="Proteomes" id="UP000199614">
    <property type="component" value="Unassembled WGS sequence"/>
</dbReference>
<dbReference type="Gene3D" id="1.10.10.10">
    <property type="entry name" value="Winged helix-like DNA-binding domain superfamily/Winged helix DNA-binding domain"/>
    <property type="match status" value="1"/>
</dbReference>
<dbReference type="SUPFAM" id="SSF46785">
    <property type="entry name" value="Winged helix' DNA-binding domain"/>
    <property type="match status" value="1"/>
</dbReference>
<dbReference type="RefSeq" id="WP_093353298.1">
    <property type="nucleotide sequence ID" value="NZ_FOUY01000045.1"/>
</dbReference>
<gene>
    <name evidence="2" type="ORF">SAMN05216207_104533</name>
</gene>
<name>A0A1I5GC81_PSUAM</name>
<protein>
    <submittedName>
        <fullName evidence="2">Winged helix DNA-binding domain-containing protein</fullName>
    </submittedName>
</protein>
<keyword evidence="2" id="KW-0238">DNA-binding</keyword>
<dbReference type="PANTHER" id="PTHR37318">
    <property type="entry name" value="BSL7504 PROTEIN"/>
    <property type="match status" value="1"/>
</dbReference>
<dbReference type="GO" id="GO:0003677">
    <property type="term" value="F:DNA binding"/>
    <property type="evidence" value="ECO:0007669"/>
    <property type="project" value="UniProtKB-KW"/>
</dbReference>
<dbReference type="CDD" id="cd00090">
    <property type="entry name" value="HTH_ARSR"/>
    <property type="match status" value="1"/>
</dbReference>